<dbReference type="InterPro" id="IPR023780">
    <property type="entry name" value="Chromo_domain"/>
</dbReference>
<dbReference type="PANTHER" id="PTHR46148:SF52">
    <property type="entry name" value="OS04G0603800 PROTEIN"/>
    <property type="match status" value="1"/>
</dbReference>
<dbReference type="Pfam" id="PF00385">
    <property type="entry name" value="Chromo"/>
    <property type="match status" value="1"/>
</dbReference>
<keyword evidence="3" id="KW-1185">Reference proteome</keyword>
<dbReference type="AlphaFoldDB" id="A0AAW1M6J3"/>
<name>A0AAW1M6J3_SAPOF</name>
<dbReference type="Pfam" id="PF24626">
    <property type="entry name" value="SH3_Tf2-1"/>
    <property type="match status" value="1"/>
</dbReference>
<dbReference type="Gene3D" id="2.40.50.40">
    <property type="match status" value="1"/>
</dbReference>
<accession>A0AAW1M6J3</accession>
<gene>
    <name evidence="2" type="ORF">RND81_03G008800</name>
</gene>
<feature type="domain" description="Chromo" evidence="1">
    <location>
        <begin position="81"/>
        <end position="137"/>
    </location>
</feature>
<proteinExistence type="predicted"/>
<sequence length="137" mass="16196">MPEQFKAFRKVHKGLIRKYEGPFPVERRVGNVSYQLGLPQRLKIHPVFHVSRLKAYHADKEDTSRGESRRAPTAMITSFDKRIDEILTDRGRPPNREFLIKWLGLPESETTWEKEADLWQFEKMIEEYDQGLTLNEP</sequence>
<dbReference type="InterPro" id="IPR000953">
    <property type="entry name" value="Chromo/chromo_shadow_dom"/>
</dbReference>
<dbReference type="EMBL" id="JBDFQZ010000003">
    <property type="protein sequence ID" value="KAK9740067.1"/>
    <property type="molecule type" value="Genomic_DNA"/>
</dbReference>
<reference evidence="2" key="1">
    <citation type="submission" date="2024-03" db="EMBL/GenBank/DDBJ databases">
        <title>WGS assembly of Saponaria officinalis var. Norfolk2.</title>
        <authorList>
            <person name="Jenkins J."/>
            <person name="Shu S."/>
            <person name="Grimwood J."/>
            <person name="Barry K."/>
            <person name="Goodstein D."/>
            <person name="Schmutz J."/>
            <person name="Leebens-Mack J."/>
            <person name="Osbourn A."/>
        </authorList>
    </citation>
    <scope>NUCLEOTIDE SEQUENCE [LARGE SCALE GENOMIC DNA]</scope>
    <source>
        <strain evidence="2">JIC</strain>
    </source>
</reference>
<evidence type="ECO:0000313" key="3">
    <source>
        <dbReference type="Proteomes" id="UP001443914"/>
    </source>
</evidence>
<organism evidence="2 3">
    <name type="scientific">Saponaria officinalis</name>
    <name type="common">Common soapwort</name>
    <name type="synonym">Lychnis saponaria</name>
    <dbReference type="NCBI Taxonomy" id="3572"/>
    <lineage>
        <taxon>Eukaryota</taxon>
        <taxon>Viridiplantae</taxon>
        <taxon>Streptophyta</taxon>
        <taxon>Embryophyta</taxon>
        <taxon>Tracheophyta</taxon>
        <taxon>Spermatophyta</taxon>
        <taxon>Magnoliopsida</taxon>
        <taxon>eudicotyledons</taxon>
        <taxon>Gunneridae</taxon>
        <taxon>Pentapetalae</taxon>
        <taxon>Caryophyllales</taxon>
        <taxon>Caryophyllaceae</taxon>
        <taxon>Caryophylleae</taxon>
        <taxon>Saponaria</taxon>
    </lineage>
</organism>
<dbReference type="CDD" id="cd00024">
    <property type="entry name" value="CD_CSD"/>
    <property type="match status" value="1"/>
</dbReference>
<protein>
    <recommendedName>
        <fullName evidence="1">Chromo domain-containing protein</fullName>
    </recommendedName>
</protein>
<dbReference type="InterPro" id="IPR016197">
    <property type="entry name" value="Chromo-like_dom_sf"/>
</dbReference>
<dbReference type="SMART" id="SM00298">
    <property type="entry name" value="CHROMO"/>
    <property type="match status" value="1"/>
</dbReference>
<comment type="caution">
    <text evidence="2">The sequence shown here is derived from an EMBL/GenBank/DDBJ whole genome shotgun (WGS) entry which is preliminary data.</text>
</comment>
<evidence type="ECO:0000259" key="1">
    <source>
        <dbReference type="PROSITE" id="PS50013"/>
    </source>
</evidence>
<dbReference type="InterPro" id="IPR056924">
    <property type="entry name" value="SH3_Tf2-1"/>
</dbReference>
<dbReference type="SUPFAM" id="SSF54160">
    <property type="entry name" value="Chromo domain-like"/>
    <property type="match status" value="1"/>
</dbReference>
<dbReference type="PROSITE" id="PS50013">
    <property type="entry name" value="CHROMO_2"/>
    <property type="match status" value="1"/>
</dbReference>
<dbReference type="PANTHER" id="PTHR46148">
    <property type="entry name" value="CHROMO DOMAIN-CONTAINING PROTEIN"/>
    <property type="match status" value="1"/>
</dbReference>
<dbReference type="Proteomes" id="UP001443914">
    <property type="component" value="Unassembled WGS sequence"/>
</dbReference>
<evidence type="ECO:0000313" key="2">
    <source>
        <dbReference type="EMBL" id="KAK9740067.1"/>
    </source>
</evidence>